<dbReference type="STRING" id="1798512.A3A39_03145"/>
<evidence type="ECO:0000313" key="1">
    <source>
        <dbReference type="EMBL" id="OGG79273.1"/>
    </source>
</evidence>
<dbReference type="PANTHER" id="PTHR38471">
    <property type="entry name" value="FOUR HELIX BUNDLE PROTEIN"/>
    <property type="match status" value="1"/>
</dbReference>
<accession>A0A1F6F0B8</accession>
<gene>
    <name evidence="1" type="ORF">A3A39_03145</name>
</gene>
<dbReference type="InterPro" id="IPR036583">
    <property type="entry name" value="23S_rRNA_IVS_sf"/>
</dbReference>
<sequence length="119" mass="13504">MRSHKDLTVWQKSIDLVEKIYTCTEQFPQREMYGLAAQMRRAAVSISSNIAEGRSRGTRKDFAHFLHMAFGSSSELETQLVIAKRLQIGKANEVESSEALLLEVSKMLRAMIDKLEARS</sequence>
<protein>
    <submittedName>
        <fullName evidence="1">Four helix bundle protein</fullName>
    </submittedName>
</protein>
<comment type="caution">
    <text evidence="1">The sequence shown here is derived from an EMBL/GenBank/DDBJ whole genome shotgun (WGS) entry which is preliminary data.</text>
</comment>
<dbReference type="EMBL" id="MFLZ01000035">
    <property type="protein sequence ID" value="OGG79273.1"/>
    <property type="molecule type" value="Genomic_DNA"/>
</dbReference>
<dbReference type="SUPFAM" id="SSF158446">
    <property type="entry name" value="IVS-encoded protein-like"/>
    <property type="match status" value="1"/>
</dbReference>
<dbReference type="PANTHER" id="PTHR38471:SF2">
    <property type="entry name" value="FOUR HELIX BUNDLE PROTEIN"/>
    <property type="match status" value="1"/>
</dbReference>
<dbReference type="NCBIfam" id="TIGR02436">
    <property type="entry name" value="four helix bundle protein"/>
    <property type="match status" value="1"/>
</dbReference>
<evidence type="ECO:0000313" key="2">
    <source>
        <dbReference type="Proteomes" id="UP000177372"/>
    </source>
</evidence>
<dbReference type="AlphaFoldDB" id="A0A1F6F0B8"/>
<dbReference type="Gene3D" id="1.20.1440.60">
    <property type="entry name" value="23S rRNA-intervening sequence"/>
    <property type="match status" value="1"/>
</dbReference>
<dbReference type="CDD" id="cd16377">
    <property type="entry name" value="23S_rRNA_IVP_like"/>
    <property type="match status" value="1"/>
</dbReference>
<dbReference type="InterPro" id="IPR012657">
    <property type="entry name" value="23S_rRNA-intervening_sequence"/>
</dbReference>
<name>A0A1F6F0B8_9BACT</name>
<organism evidence="1 2">
    <name type="scientific">Candidatus Kaiserbacteria bacterium RIFCSPLOWO2_01_FULL_54_13</name>
    <dbReference type="NCBI Taxonomy" id="1798512"/>
    <lineage>
        <taxon>Bacteria</taxon>
        <taxon>Candidatus Kaiseribacteriota</taxon>
    </lineage>
</organism>
<proteinExistence type="predicted"/>
<dbReference type="Pfam" id="PF05635">
    <property type="entry name" value="23S_rRNA_IVP"/>
    <property type="match status" value="1"/>
</dbReference>
<reference evidence="1 2" key="1">
    <citation type="journal article" date="2016" name="Nat. Commun.">
        <title>Thousands of microbial genomes shed light on interconnected biogeochemical processes in an aquifer system.</title>
        <authorList>
            <person name="Anantharaman K."/>
            <person name="Brown C.T."/>
            <person name="Hug L.A."/>
            <person name="Sharon I."/>
            <person name="Castelle C.J."/>
            <person name="Probst A.J."/>
            <person name="Thomas B.C."/>
            <person name="Singh A."/>
            <person name="Wilkins M.J."/>
            <person name="Karaoz U."/>
            <person name="Brodie E.L."/>
            <person name="Williams K.H."/>
            <person name="Hubbard S.S."/>
            <person name="Banfield J.F."/>
        </authorList>
    </citation>
    <scope>NUCLEOTIDE SEQUENCE [LARGE SCALE GENOMIC DNA]</scope>
</reference>
<dbReference type="NCBIfam" id="NF008911">
    <property type="entry name" value="PRK12275.1-2"/>
    <property type="match status" value="1"/>
</dbReference>
<dbReference type="Proteomes" id="UP000177372">
    <property type="component" value="Unassembled WGS sequence"/>
</dbReference>